<feature type="transmembrane region" description="Helical" evidence="2">
    <location>
        <begin position="129"/>
        <end position="148"/>
    </location>
</feature>
<evidence type="ECO:0000256" key="2">
    <source>
        <dbReference type="SAM" id="Phobius"/>
    </source>
</evidence>
<dbReference type="Proteomes" id="UP000023152">
    <property type="component" value="Unassembled WGS sequence"/>
</dbReference>
<sequence length="153" mass="17326">ESEDQWDIVKFFETQTSVDPQVPIGGQAGGSELNALLNNFLGDGTNDGQEETNEEDADAEADGDSSDSDVYLQNFEEDTKKKNLKVAKERPCIHCERAYTVLLPKRVLISLSPKKKKRSLLCFTLKQQIFFLFLSFLCAYVQVFGCYLEEKKK</sequence>
<feature type="region of interest" description="Disordered" evidence="1">
    <location>
        <begin position="41"/>
        <end position="68"/>
    </location>
</feature>
<gene>
    <name evidence="3" type="ORF">RFI_31744</name>
</gene>
<evidence type="ECO:0000313" key="4">
    <source>
        <dbReference type="Proteomes" id="UP000023152"/>
    </source>
</evidence>
<keyword evidence="2" id="KW-0472">Membrane</keyword>
<feature type="non-terminal residue" evidence="3">
    <location>
        <position position="153"/>
    </location>
</feature>
<name>X6LWX5_RETFI</name>
<reference evidence="3 4" key="1">
    <citation type="journal article" date="2013" name="Curr. Biol.">
        <title>The Genome of the Foraminiferan Reticulomyxa filosa.</title>
        <authorList>
            <person name="Glockner G."/>
            <person name="Hulsmann N."/>
            <person name="Schleicher M."/>
            <person name="Noegel A.A."/>
            <person name="Eichinger L."/>
            <person name="Gallinger C."/>
            <person name="Pawlowski J."/>
            <person name="Sierra R."/>
            <person name="Euteneuer U."/>
            <person name="Pillet L."/>
            <person name="Moustafa A."/>
            <person name="Platzer M."/>
            <person name="Groth M."/>
            <person name="Szafranski K."/>
            <person name="Schliwa M."/>
        </authorList>
    </citation>
    <scope>NUCLEOTIDE SEQUENCE [LARGE SCALE GENOMIC DNA]</scope>
</reference>
<evidence type="ECO:0000256" key="1">
    <source>
        <dbReference type="SAM" id="MobiDB-lite"/>
    </source>
</evidence>
<dbReference type="AlphaFoldDB" id="X6LWX5"/>
<keyword evidence="2" id="KW-1133">Transmembrane helix</keyword>
<organism evidence="3 4">
    <name type="scientific">Reticulomyxa filosa</name>
    <dbReference type="NCBI Taxonomy" id="46433"/>
    <lineage>
        <taxon>Eukaryota</taxon>
        <taxon>Sar</taxon>
        <taxon>Rhizaria</taxon>
        <taxon>Retaria</taxon>
        <taxon>Foraminifera</taxon>
        <taxon>Monothalamids</taxon>
        <taxon>Reticulomyxidae</taxon>
        <taxon>Reticulomyxa</taxon>
    </lineage>
</organism>
<accession>X6LWX5</accession>
<keyword evidence="4" id="KW-1185">Reference proteome</keyword>
<protein>
    <submittedName>
        <fullName evidence="3">Uncharacterized protein</fullName>
    </submittedName>
</protein>
<dbReference type="EMBL" id="ASPP01027887">
    <property type="protein sequence ID" value="ETO05652.1"/>
    <property type="molecule type" value="Genomic_DNA"/>
</dbReference>
<feature type="non-terminal residue" evidence="3">
    <location>
        <position position="1"/>
    </location>
</feature>
<comment type="caution">
    <text evidence="3">The sequence shown here is derived from an EMBL/GenBank/DDBJ whole genome shotgun (WGS) entry which is preliminary data.</text>
</comment>
<feature type="compositionally biased region" description="Acidic residues" evidence="1">
    <location>
        <begin position="48"/>
        <end position="67"/>
    </location>
</feature>
<keyword evidence="2" id="KW-0812">Transmembrane</keyword>
<proteinExistence type="predicted"/>
<evidence type="ECO:0000313" key="3">
    <source>
        <dbReference type="EMBL" id="ETO05652.1"/>
    </source>
</evidence>